<evidence type="ECO:0000256" key="2">
    <source>
        <dbReference type="ARBA" id="ARBA00058673"/>
    </source>
</evidence>
<dbReference type="GO" id="GO:0050821">
    <property type="term" value="P:protein stabilization"/>
    <property type="evidence" value="ECO:0007669"/>
    <property type="project" value="TreeGrafter"/>
</dbReference>
<evidence type="ECO:0000313" key="6">
    <source>
        <dbReference type="EMBL" id="CAI9093939.1"/>
    </source>
</evidence>
<dbReference type="CDD" id="cd17054">
    <property type="entry name" value="Ubl_AtBAG1_like"/>
    <property type="match status" value="1"/>
</dbReference>
<gene>
    <name evidence="6" type="ORF">OLC1_LOCUS5231</name>
</gene>
<evidence type="ECO:0000256" key="1">
    <source>
        <dbReference type="ARBA" id="ARBA00023186"/>
    </source>
</evidence>
<dbReference type="PANTHER" id="PTHR12329">
    <property type="entry name" value="BCL2-ASSOCIATED ATHANOGENE"/>
    <property type="match status" value="1"/>
</dbReference>
<dbReference type="GO" id="GO:0005737">
    <property type="term" value="C:cytoplasm"/>
    <property type="evidence" value="ECO:0007669"/>
    <property type="project" value="TreeGrafter"/>
</dbReference>
<dbReference type="InterPro" id="IPR029071">
    <property type="entry name" value="Ubiquitin-like_domsf"/>
</dbReference>
<comment type="function">
    <text evidence="2">Co-chaperone that regulates diverse cellular pathways, such as programmed cell death and stress responses.</text>
</comment>
<dbReference type="InterPro" id="IPR000626">
    <property type="entry name" value="Ubiquitin-like_dom"/>
</dbReference>
<dbReference type="InterPro" id="IPR039773">
    <property type="entry name" value="BAG_chaperone_regulator"/>
</dbReference>
<dbReference type="AlphaFoldDB" id="A0AAV1CH67"/>
<feature type="region of interest" description="Disordered" evidence="3">
    <location>
        <begin position="1"/>
        <end position="27"/>
    </location>
</feature>
<feature type="domain" description="BAG" evidence="5">
    <location>
        <begin position="147"/>
        <end position="225"/>
    </location>
</feature>
<evidence type="ECO:0000313" key="7">
    <source>
        <dbReference type="Proteomes" id="UP001161247"/>
    </source>
</evidence>
<dbReference type="PANTHER" id="PTHR12329:SF38">
    <property type="entry name" value="BAG FAMILY MOLECULAR CHAPERONE REGULATOR-LIKE PROTEIN"/>
    <property type="match status" value="1"/>
</dbReference>
<name>A0AAV1CH67_OLDCO</name>
<keyword evidence="7" id="KW-1185">Reference proteome</keyword>
<dbReference type="SMART" id="SM00264">
    <property type="entry name" value="BAG"/>
    <property type="match status" value="1"/>
</dbReference>
<keyword evidence="1" id="KW-0143">Chaperone</keyword>
<dbReference type="Gene3D" id="3.10.20.90">
    <property type="entry name" value="Phosphatidylinositol 3-kinase Catalytic Subunit, Chain A, domain 1"/>
    <property type="match status" value="1"/>
</dbReference>
<evidence type="ECO:0000256" key="3">
    <source>
        <dbReference type="SAM" id="MobiDB-lite"/>
    </source>
</evidence>
<evidence type="ECO:0000259" key="5">
    <source>
        <dbReference type="PROSITE" id="PS51035"/>
    </source>
</evidence>
<dbReference type="SUPFAM" id="SSF63491">
    <property type="entry name" value="BAG domain"/>
    <property type="match status" value="1"/>
</dbReference>
<dbReference type="FunFam" id="3.10.20.90:FF:000298">
    <property type="entry name" value="BAG family molecular chaperone regulator 1"/>
    <property type="match status" value="1"/>
</dbReference>
<reference evidence="6" key="1">
    <citation type="submission" date="2023-03" db="EMBL/GenBank/DDBJ databases">
        <authorList>
            <person name="Julca I."/>
        </authorList>
    </citation>
    <scope>NUCLEOTIDE SEQUENCE</scope>
</reference>
<dbReference type="GO" id="GO:0051087">
    <property type="term" value="F:protein-folding chaperone binding"/>
    <property type="evidence" value="ECO:0007669"/>
    <property type="project" value="InterPro"/>
</dbReference>
<dbReference type="PROSITE" id="PS50053">
    <property type="entry name" value="UBIQUITIN_2"/>
    <property type="match status" value="1"/>
</dbReference>
<organism evidence="6 7">
    <name type="scientific">Oldenlandia corymbosa var. corymbosa</name>
    <dbReference type="NCBI Taxonomy" id="529605"/>
    <lineage>
        <taxon>Eukaryota</taxon>
        <taxon>Viridiplantae</taxon>
        <taxon>Streptophyta</taxon>
        <taxon>Embryophyta</taxon>
        <taxon>Tracheophyta</taxon>
        <taxon>Spermatophyta</taxon>
        <taxon>Magnoliopsida</taxon>
        <taxon>eudicotyledons</taxon>
        <taxon>Gunneridae</taxon>
        <taxon>Pentapetalae</taxon>
        <taxon>asterids</taxon>
        <taxon>lamiids</taxon>
        <taxon>Gentianales</taxon>
        <taxon>Rubiaceae</taxon>
        <taxon>Rubioideae</taxon>
        <taxon>Spermacoceae</taxon>
        <taxon>Hedyotis-Oldenlandia complex</taxon>
        <taxon>Oldenlandia</taxon>
    </lineage>
</organism>
<dbReference type="EMBL" id="OX459119">
    <property type="protein sequence ID" value="CAI9093939.1"/>
    <property type="molecule type" value="Genomic_DNA"/>
</dbReference>
<accession>A0AAV1CH67</accession>
<dbReference type="Proteomes" id="UP001161247">
    <property type="component" value="Chromosome 2"/>
</dbReference>
<dbReference type="Gene3D" id="1.20.58.120">
    <property type="entry name" value="BAG domain"/>
    <property type="match status" value="1"/>
</dbReference>
<protein>
    <submittedName>
        <fullName evidence="6">OLC1v1029554C3</fullName>
    </submittedName>
</protein>
<dbReference type="InterPro" id="IPR036533">
    <property type="entry name" value="BAG_dom_sf"/>
</dbReference>
<feature type="domain" description="Ubiquitin-like" evidence="4">
    <location>
        <begin position="54"/>
        <end position="122"/>
    </location>
</feature>
<evidence type="ECO:0000259" key="4">
    <source>
        <dbReference type="PROSITE" id="PS50053"/>
    </source>
</evidence>
<sequence length="291" mass="32779">MSRVMRPKSTGMPSPARGGNGNAELGGWEVRPGGMLVQKRTIDSNQNSNVVPIIKVRVKYGSSYHEVNISSSASFGELKKMLAEPTGLHPQDQKLMYKDKERDSKVFLDFAGVKNGSKLVLIEDELSRERRLLESRKNAKMEKASKEIAAIRIEVDKLAKQVVSSELEISSGKKVTDIVLLSLIEQLMTQLIKLDAITADGETKMQRRMQVKRVQKYIETLDVLKIRNSGVGNKNNAAPKLQNQQHHTMFTGQAEMMMPIQQSHYEQRRKNGLFNERSPGPVVVTTKWETF</sequence>
<proteinExistence type="predicted"/>
<dbReference type="PROSITE" id="PS51035">
    <property type="entry name" value="BAG"/>
    <property type="match status" value="1"/>
</dbReference>
<dbReference type="Pfam" id="PF00240">
    <property type="entry name" value="ubiquitin"/>
    <property type="match status" value="1"/>
</dbReference>
<dbReference type="Pfam" id="PF02179">
    <property type="entry name" value="BAG"/>
    <property type="match status" value="1"/>
</dbReference>
<dbReference type="GO" id="GO:0000774">
    <property type="term" value="F:adenyl-nucleotide exchange factor activity"/>
    <property type="evidence" value="ECO:0007669"/>
    <property type="project" value="TreeGrafter"/>
</dbReference>
<dbReference type="SUPFAM" id="SSF54236">
    <property type="entry name" value="Ubiquitin-like"/>
    <property type="match status" value="1"/>
</dbReference>
<dbReference type="InterPro" id="IPR003103">
    <property type="entry name" value="BAG_domain"/>
</dbReference>